<protein>
    <recommendedName>
        <fullName evidence="1">Phosphodiester glycosidase domain-containing protein</fullName>
    </recommendedName>
</protein>
<dbReference type="CDD" id="cd19958">
    <property type="entry name" value="pyocin_knob"/>
    <property type="match status" value="1"/>
</dbReference>
<evidence type="ECO:0000259" key="1">
    <source>
        <dbReference type="Pfam" id="PF09992"/>
    </source>
</evidence>
<dbReference type="Pfam" id="PF09992">
    <property type="entry name" value="NAGPA"/>
    <property type="match status" value="1"/>
</dbReference>
<name>A0ABQ2D727_9BACI</name>
<dbReference type="Proteomes" id="UP000634435">
    <property type="component" value="Unassembled WGS sequence"/>
</dbReference>
<comment type="caution">
    <text evidence="2">The sequence shown here is derived from an EMBL/GenBank/DDBJ whole genome shotgun (WGS) entry which is preliminary data.</text>
</comment>
<dbReference type="PANTHER" id="PTHR40446">
    <property type="entry name" value="N-ACETYLGLUCOSAMINE-1-PHOSPHODIESTER ALPHA-N-ACETYLGLUCOSAMINIDASE"/>
    <property type="match status" value="1"/>
</dbReference>
<organism evidence="2 3">
    <name type="scientific">Virgibacillus kapii</name>
    <dbReference type="NCBI Taxonomy" id="1638645"/>
    <lineage>
        <taxon>Bacteria</taxon>
        <taxon>Bacillati</taxon>
        <taxon>Bacillota</taxon>
        <taxon>Bacilli</taxon>
        <taxon>Bacillales</taxon>
        <taxon>Bacillaceae</taxon>
        <taxon>Virgibacillus</taxon>
    </lineage>
</organism>
<proteinExistence type="predicted"/>
<accession>A0ABQ2D727</accession>
<feature type="domain" description="Phosphodiester glycosidase" evidence="1">
    <location>
        <begin position="182"/>
        <end position="361"/>
    </location>
</feature>
<evidence type="ECO:0000313" key="3">
    <source>
        <dbReference type="Proteomes" id="UP000634435"/>
    </source>
</evidence>
<dbReference type="PANTHER" id="PTHR40446:SF2">
    <property type="entry name" value="N-ACETYLGLUCOSAMINE-1-PHOSPHODIESTER ALPHA-N-ACETYLGLUCOSAMINIDASE"/>
    <property type="match status" value="1"/>
</dbReference>
<keyword evidence="3" id="KW-1185">Reference proteome</keyword>
<dbReference type="EMBL" id="BMPN01000001">
    <property type="protein sequence ID" value="GGJ48437.1"/>
    <property type="molecule type" value="Genomic_DNA"/>
</dbReference>
<evidence type="ECO:0000313" key="2">
    <source>
        <dbReference type="EMBL" id="GGJ48437.1"/>
    </source>
</evidence>
<sequence length="585" mass="65034">MERKVIDTLWDRITRNNVNHNFEELYNVRETAIESEVAGISEVITDEIRKSSSMLRQEPVATFADIETTYSNPQIGYAVMTRDTGKVYRYEEDGTWREVEDIDPTAINEVDSRLSEEIGESPYYGEVTYEEYRDSVSETEYHVTTIPHLDKSSNLIKLKNGYGNNGFDSGKQTAREFSNDNNLTMVANAGVFNMETGTPLGIHIQDGIILQDTPHSNNYTLGIKADNTLVTYDSAITAQDILADGCNDALTGFFPIIENGSPVDPTLYNAVANTSEQHPRQVIAQLSNNDILFLTVQGRDINGKGMTYDDLIRVASGLGATFAYCLDGGGSTQTVVRGALVNNPINDDGRTERSVSNFLYVEKDTNHPHRLKPLNYDLGKLSKNISDLSSDLGLLGLFEKIADNVNDLNKINENGMYWAGSSALNKPFDFSCGVLHWQAGSASALQLAIPYHDSKGEIKFRRTISDMETWTNWRSTHGDLIWNDITLLNNWVNNGGSEPIARYSKRNGVVYVRGTIKDGDTTGGTILFNLPEGYRPSERVPVITMSDTGSGREMTRLFVNTNGDVAFVNGGNRWLYTVFSFPVDE</sequence>
<gene>
    <name evidence="2" type="ORF">GCM10007111_08160</name>
</gene>
<dbReference type="InterPro" id="IPR018711">
    <property type="entry name" value="NAGPA"/>
</dbReference>
<dbReference type="RefSeq" id="WP_188942106.1">
    <property type="nucleotide sequence ID" value="NZ_BMPN01000001.1"/>
</dbReference>
<reference evidence="3" key="1">
    <citation type="journal article" date="2019" name="Int. J. Syst. Evol. Microbiol.">
        <title>The Global Catalogue of Microorganisms (GCM) 10K type strain sequencing project: providing services to taxonomists for standard genome sequencing and annotation.</title>
        <authorList>
            <consortium name="The Broad Institute Genomics Platform"/>
            <consortium name="The Broad Institute Genome Sequencing Center for Infectious Disease"/>
            <person name="Wu L."/>
            <person name="Ma J."/>
        </authorList>
    </citation>
    <scope>NUCLEOTIDE SEQUENCE [LARGE SCALE GENOMIC DNA]</scope>
    <source>
        <strain evidence="3">JCM 30071</strain>
    </source>
</reference>